<gene>
    <name evidence="1" type="ORF">M9458_025259</name>
</gene>
<dbReference type="SUPFAM" id="SSF51735">
    <property type="entry name" value="NAD(P)-binding Rossmann-fold domains"/>
    <property type="match status" value="1"/>
</dbReference>
<name>A0ABD0Q1H4_CIRMR</name>
<sequence>GDHKQKFYWGHKEILLPVYKNMADAMKKHPDVDVLINFASLRSAFDSTMETMQYPQ</sequence>
<accession>A0ABD0Q1H4</accession>
<feature type="non-terminal residue" evidence="1">
    <location>
        <position position="1"/>
    </location>
</feature>
<proteinExistence type="predicted"/>
<evidence type="ECO:0000313" key="2">
    <source>
        <dbReference type="Proteomes" id="UP001529510"/>
    </source>
</evidence>
<dbReference type="PANTHER" id="PTHR23118">
    <property type="entry name" value="ATP-CITRATE SYNTHASE"/>
    <property type="match status" value="1"/>
</dbReference>
<comment type="caution">
    <text evidence="1">The sequence shown here is derived from an EMBL/GenBank/DDBJ whole genome shotgun (WGS) entry which is preliminary data.</text>
</comment>
<reference evidence="1 2" key="1">
    <citation type="submission" date="2024-05" db="EMBL/GenBank/DDBJ databases">
        <title>Genome sequencing and assembly of Indian major carp, Cirrhinus mrigala (Hamilton, 1822).</title>
        <authorList>
            <person name="Mohindra V."/>
            <person name="Chowdhury L.M."/>
            <person name="Lal K."/>
            <person name="Jena J.K."/>
        </authorList>
    </citation>
    <scope>NUCLEOTIDE SEQUENCE [LARGE SCALE GENOMIC DNA]</scope>
    <source>
        <strain evidence="1">CM1030</strain>
        <tissue evidence="1">Blood</tissue>
    </source>
</reference>
<protein>
    <submittedName>
        <fullName evidence="1">Uncharacterized protein</fullName>
    </submittedName>
</protein>
<dbReference type="InterPro" id="IPR036291">
    <property type="entry name" value="NAD(P)-bd_dom_sf"/>
</dbReference>
<dbReference type="InterPro" id="IPR002020">
    <property type="entry name" value="Citrate_synthase"/>
</dbReference>
<keyword evidence="2" id="KW-1185">Reference proteome</keyword>
<dbReference type="AlphaFoldDB" id="A0ABD0Q1H4"/>
<organism evidence="1 2">
    <name type="scientific">Cirrhinus mrigala</name>
    <name type="common">Mrigala</name>
    <dbReference type="NCBI Taxonomy" id="683832"/>
    <lineage>
        <taxon>Eukaryota</taxon>
        <taxon>Metazoa</taxon>
        <taxon>Chordata</taxon>
        <taxon>Craniata</taxon>
        <taxon>Vertebrata</taxon>
        <taxon>Euteleostomi</taxon>
        <taxon>Actinopterygii</taxon>
        <taxon>Neopterygii</taxon>
        <taxon>Teleostei</taxon>
        <taxon>Ostariophysi</taxon>
        <taxon>Cypriniformes</taxon>
        <taxon>Cyprinidae</taxon>
        <taxon>Labeoninae</taxon>
        <taxon>Labeonini</taxon>
        <taxon>Cirrhinus</taxon>
    </lineage>
</organism>
<evidence type="ECO:0000313" key="1">
    <source>
        <dbReference type="EMBL" id="KAL0179817.1"/>
    </source>
</evidence>
<dbReference type="EMBL" id="JAMKFB020000012">
    <property type="protein sequence ID" value="KAL0179817.1"/>
    <property type="molecule type" value="Genomic_DNA"/>
</dbReference>
<dbReference type="PANTHER" id="PTHR23118:SF42">
    <property type="entry name" value="ATP-CITRATE SYNTHASE"/>
    <property type="match status" value="1"/>
</dbReference>
<dbReference type="Proteomes" id="UP001529510">
    <property type="component" value="Unassembled WGS sequence"/>
</dbReference>
<dbReference type="Gene3D" id="3.40.50.720">
    <property type="entry name" value="NAD(P)-binding Rossmann-like Domain"/>
    <property type="match status" value="1"/>
</dbReference>
<feature type="non-terminal residue" evidence="1">
    <location>
        <position position="56"/>
    </location>
</feature>